<dbReference type="InterPro" id="IPR006104">
    <property type="entry name" value="Glyco_hydro_2_N"/>
</dbReference>
<comment type="caution">
    <text evidence="4">The sequence shown here is derived from an EMBL/GenBank/DDBJ whole genome shotgun (WGS) entry which is preliminary data.</text>
</comment>
<evidence type="ECO:0000313" key="4">
    <source>
        <dbReference type="EMBL" id="KAH0818923.1"/>
    </source>
</evidence>
<keyword evidence="2" id="KW-0732">Signal</keyword>
<feature type="domain" description="Glycosyl hydrolases family 2 sugar binding" evidence="3">
    <location>
        <begin position="34"/>
        <end position="205"/>
    </location>
</feature>
<name>A0A8J6HRH9_TENMO</name>
<dbReference type="PANTHER" id="PTHR10066:SF67">
    <property type="entry name" value="BETA-GLUCURONIDASE"/>
    <property type="match status" value="1"/>
</dbReference>
<dbReference type="FunFam" id="2.60.120.260:FF:000027">
    <property type="entry name" value="Beta-glucuronidase"/>
    <property type="match status" value="1"/>
</dbReference>
<evidence type="ECO:0000256" key="1">
    <source>
        <dbReference type="ARBA" id="ARBA00007401"/>
    </source>
</evidence>
<comment type="similarity">
    <text evidence="1">Belongs to the glycosyl hydrolase 2 family.</text>
</comment>
<evidence type="ECO:0000259" key="3">
    <source>
        <dbReference type="Pfam" id="PF02837"/>
    </source>
</evidence>
<dbReference type="AlphaFoldDB" id="A0A8J6HRH9"/>
<reference evidence="4" key="1">
    <citation type="journal article" date="2020" name="J Insects Food Feed">
        <title>The yellow mealworm (Tenebrio molitor) genome: a resource for the emerging insects as food and feed industry.</title>
        <authorList>
            <person name="Eriksson T."/>
            <person name="Andere A."/>
            <person name="Kelstrup H."/>
            <person name="Emery V."/>
            <person name="Picard C."/>
        </authorList>
    </citation>
    <scope>NUCLEOTIDE SEQUENCE</scope>
    <source>
        <strain evidence="4">Stoneville</strain>
        <tissue evidence="4">Whole head</tissue>
    </source>
</reference>
<accession>A0A8J6HRH9</accession>
<proteinExistence type="inferred from homology"/>
<dbReference type="InterPro" id="IPR008979">
    <property type="entry name" value="Galactose-bd-like_sf"/>
</dbReference>
<gene>
    <name evidence="4" type="ORF">GEV33_003868</name>
</gene>
<dbReference type="GO" id="GO:0005975">
    <property type="term" value="P:carbohydrate metabolic process"/>
    <property type="evidence" value="ECO:0007669"/>
    <property type="project" value="InterPro"/>
</dbReference>
<dbReference type="GO" id="GO:0004566">
    <property type="term" value="F:beta-glucuronidase activity"/>
    <property type="evidence" value="ECO:0007669"/>
    <property type="project" value="TreeGrafter"/>
</dbReference>
<protein>
    <recommendedName>
        <fullName evidence="3">Glycosyl hydrolases family 2 sugar binding domain-containing protein</fullName>
    </recommendedName>
</protein>
<dbReference type="EMBL" id="JABDTM020016290">
    <property type="protein sequence ID" value="KAH0818923.1"/>
    <property type="molecule type" value="Genomic_DNA"/>
</dbReference>
<evidence type="ECO:0000256" key="2">
    <source>
        <dbReference type="SAM" id="SignalP"/>
    </source>
</evidence>
<feature type="chain" id="PRO_5035158288" description="Glycosyl hydrolases family 2 sugar binding domain-containing protein" evidence="2">
    <location>
        <begin position="20"/>
        <end position="216"/>
    </location>
</feature>
<keyword evidence="5" id="KW-1185">Reference proteome</keyword>
<feature type="signal peptide" evidence="2">
    <location>
        <begin position="1"/>
        <end position="19"/>
    </location>
</feature>
<reference evidence="4" key="2">
    <citation type="submission" date="2021-08" db="EMBL/GenBank/DDBJ databases">
        <authorList>
            <person name="Eriksson T."/>
        </authorList>
    </citation>
    <scope>NUCLEOTIDE SEQUENCE</scope>
    <source>
        <strain evidence="4">Stoneville</strain>
        <tissue evidence="4">Whole head</tissue>
    </source>
</reference>
<evidence type="ECO:0000313" key="5">
    <source>
        <dbReference type="Proteomes" id="UP000719412"/>
    </source>
</evidence>
<dbReference type="PANTHER" id="PTHR10066">
    <property type="entry name" value="BETA-GLUCURONIDASE"/>
    <property type="match status" value="1"/>
</dbReference>
<dbReference type="Gene3D" id="2.60.120.260">
    <property type="entry name" value="Galactose-binding domain-like"/>
    <property type="match status" value="1"/>
</dbReference>
<organism evidence="4 5">
    <name type="scientific">Tenebrio molitor</name>
    <name type="common">Yellow mealworm beetle</name>
    <dbReference type="NCBI Taxonomy" id="7067"/>
    <lineage>
        <taxon>Eukaryota</taxon>
        <taxon>Metazoa</taxon>
        <taxon>Ecdysozoa</taxon>
        <taxon>Arthropoda</taxon>
        <taxon>Hexapoda</taxon>
        <taxon>Insecta</taxon>
        <taxon>Pterygota</taxon>
        <taxon>Neoptera</taxon>
        <taxon>Endopterygota</taxon>
        <taxon>Coleoptera</taxon>
        <taxon>Polyphaga</taxon>
        <taxon>Cucujiformia</taxon>
        <taxon>Tenebrionidae</taxon>
        <taxon>Tenebrio</taxon>
    </lineage>
</organism>
<dbReference type="Proteomes" id="UP000719412">
    <property type="component" value="Unassembled WGS sequence"/>
</dbReference>
<dbReference type="SUPFAM" id="SSF49785">
    <property type="entry name" value="Galactose-binding domain-like"/>
    <property type="match status" value="1"/>
</dbReference>
<dbReference type="GO" id="GO:0005615">
    <property type="term" value="C:extracellular space"/>
    <property type="evidence" value="ECO:0007669"/>
    <property type="project" value="TreeGrafter"/>
</dbReference>
<sequence length="216" mass="24056">MSLLPYLAYLVISFAYTEAGILYPRVSETREQISLDGIWNFALTDPTNASKGHDEAWYLRDLRAVDSLDVDLMPVPSSYNDIGTDGLGLRDHVGPVWYQRSFIVPKSWSGQRVWIRFSAANYAADVWINGEAAVSHSIGHLPFQAEVSSLVNYGTRSTITVSVDNTLTNTTIPEGSTKKLSSGRLKQQHQFDHFNYAGIDRPMSMVPTVLSTTRLP</sequence>
<dbReference type="GO" id="GO:0030246">
    <property type="term" value="F:carbohydrate binding"/>
    <property type="evidence" value="ECO:0007669"/>
    <property type="project" value="TreeGrafter"/>
</dbReference>
<dbReference type="GO" id="GO:0019391">
    <property type="term" value="P:glucuronoside catabolic process"/>
    <property type="evidence" value="ECO:0007669"/>
    <property type="project" value="TreeGrafter"/>
</dbReference>
<dbReference type="Pfam" id="PF02837">
    <property type="entry name" value="Glyco_hydro_2_N"/>
    <property type="match status" value="1"/>
</dbReference>